<accession>A0A6L2PAZ2</accession>
<keyword evidence="2" id="KW-0472">Membrane</keyword>
<dbReference type="InterPro" id="IPR042336">
    <property type="entry name" value="GOLIM4"/>
</dbReference>
<feature type="region of interest" description="Disordered" evidence="1">
    <location>
        <begin position="237"/>
        <end position="262"/>
    </location>
</feature>
<feature type="compositionally biased region" description="Basic and acidic residues" evidence="1">
    <location>
        <begin position="75"/>
        <end position="99"/>
    </location>
</feature>
<dbReference type="GO" id="GO:0000139">
    <property type="term" value="C:Golgi membrane"/>
    <property type="evidence" value="ECO:0007669"/>
    <property type="project" value="InterPro"/>
</dbReference>
<gene>
    <name evidence="3" type="ORF">Cfor_05059</name>
</gene>
<feature type="region of interest" description="Disordered" evidence="1">
    <location>
        <begin position="75"/>
        <end position="101"/>
    </location>
</feature>
<evidence type="ECO:0000313" key="3">
    <source>
        <dbReference type="EMBL" id="GFG29506.1"/>
    </source>
</evidence>
<dbReference type="EMBL" id="BLKM01000149">
    <property type="protein sequence ID" value="GFG29506.1"/>
    <property type="molecule type" value="Genomic_DNA"/>
</dbReference>
<evidence type="ECO:0008006" key="5">
    <source>
        <dbReference type="Google" id="ProtNLM"/>
    </source>
</evidence>
<feature type="region of interest" description="Disordered" evidence="1">
    <location>
        <begin position="404"/>
        <end position="528"/>
    </location>
</feature>
<dbReference type="Proteomes" id="UP000502823">
    <property type="component" value="Unassembled WGS sequence"/>
</dbReference>
<keyword evidence="2" id="KW-1133">Transmembrane helix</keyword>
<dbReference type="AlphaFoldDB" id="A0A6L2PAZ2"/>
<evidence type="ECO:0000256" key="1">
    <source>
        <dbReference type="SAM" id="MobiDB-lite"/>
    </source>
</evidence>
<feature type="region of interest" description="Disordered" evidence="1">
    <location>
        <begin position="314"/>
        <end position="348"/>
    </location>
</feature>
<feature type="transmembrane region" description="Helical" evidence="2">
    <location>
        <begin position="14"/>
        <end position="32"/>
    </location>
</feature>
<dbReference type="InParanoid" id="A0A6L2PAZ2"/>
<dbReference type="PANTHER" id="PTHR22909">
    <property type="entry name" value="GOLGI INTEGRAL MEMBRANE PROTEIN 4"/>
    <property type="match status" value="1"/>
</dbReference>
<reference evidence="4" key="1">
    <citation type="submission" date="2020-01" db="EMBL/GenBank/DDBJ databases">
        <title>Draft genome sequence of the Termite Coptotermes fromosanus.</title>
        <authorList>
            <person name="Itakura S."/>
            <person name="Yosikawa Y."/>
            <person name="Umezawa K."/>
        </authorList>
    </citation>
    <scope>NUCLEOTIDE SEQUENCE [LARGE SCALE GENOMIC DNA]</scope>
</reference>
<dbReference type="OrthoDB" id="6288648at2759"/>
<feature type="compositionally biased region" description="Basic and acidic residues" evidence="1">
    <location>
        <begin position="328"/>
        <end position="340"/>
    </location>
</feature>
<name>A0A6L2PAZ2_COPFO</name>
<evidence type="ECO:0000256" key="2">
    <source>
        <dbReference type="SAM" id="Phobius"/>
    </source>
</evidence>
<evidence type="ECO:0000313" key="4">
    <source>
        <dbReference type="Proteomes" id="UP000502823"/>
    </source>
</evidence>
<keyword evidence="4" id="KW-1185">Reference proteome</keyword>
<organism evidence="3 4">
    <name type="scientific">Coptotermes formosanus</name>
    <name type="common">Formosan subterranean termite</name>
    <dbReference type="NCBI Taxonomy" id="36987"/>
    <lineage>
        <taxon>Eukaryota</taxon>
        <taxon>Metazoa</taxon>
        <taxon>Ecdysozoa</taxon>
        <taxon>Arthropoda</taxon>
        <taxon>Hexapoda</taxon>
        <taxon>Insecta</taxon>
        <taxon>Pterygota</taxon>
        <taxon>Neoptera</taxon>
        <taxon>Polyneoptera</taxon>
        <taxon>Dictyoptera</taxon>
        <taxon>Blattodea</taxon>
        <taxon>Blattoidea</taxon>
        <taxon>Termitoidae</taxon>
        <taxon>Rhinotermitidae</taxon>
        <taxon>Coptotermes</taxon>
    </lineage>
</organism>
<feature type="compositionally biased region" description="Low complexity" evidence="1">
    <location>
        <begin position="246"/>
        <end position="262"/>
    </location>
</feature>
<comment type="caution">
    <text evidence="3">The sequence shown here is derived from an EMBL/GenBank/DDBJ whole genome shotgun (WGS) entry which is preliminary data.</text>
</comment>
<proteinExistence type="predicted"/>
<keyword evidence="2" id="KW-0812">Transmembrane</keyword>
<sequence>MSGSRLVRGTRSRLFLYVAVVVVVGMAVYVFHGAQLQLDDARKVADKCQQQQESLSAQLQVIFEYKLRLEKSLQQERADHRKTHEELEKRADSEKEANNKHSALQQQYKLLQSQHEDLSEDCRQAQMTQTKERSKLESQVQTVKAELAQVQTAHKKSLNSVKSEYTKLEVENARLRKELSDLREQTSKTSNKINFLEKENIQLQRELEKALKELESYQRNPPLHVEKPSEEKLHIDNSLNSPVRDSNAAPLPSPASSVSSPAAAAARDVGLNADSQVNVLQEPLMNQENADNKVSGQRSTTPQINPEALLSQERAQQSNNVAPVPPPRQEKDEDVNEKVQPDVPNLPRPAVEDPIKNRQHHANLPAGVVPAPEGYAYHHNVQDEVKNKKEDNNADGRWSWSQFRHMPQPIDPAHVRENNPVDDNGPEEEAEEGPAHPHRSAHGEQQEIPRQLHNPYQYNGADYDKEGPRGDIQLEEGEEEEDDDADQLDYGDEAGGEGARRNKVVGGAVNKQPPIKKKQHDGVMLIPK</sequence>
<feature type="compositionally biased region" description="Acidic residues" evidence="1">
    <location>
        <begin position="473"/>
        <end position="495"/>
    </location>
</feature>
<protein>
    <recommendedName>
        <fullName evidence="5">Golgi integral membrane protein 4</fullName>
    </recommendedName>
</protein>
<dbReference type="PANTHER" id="PTHR22909:SF24">
    <property type="entry name" value="GOLGI INTEGRAL MEMBRANE PROTEIN 4-RELATED"/>
    <property type="match status" value="1"/>
</dbReference>